<dbReference type="AlphaFoldDB" id="A0A6I6L9A6"/>
<feature type="transmembrane region" description="Helical" evidence="1">
    <location>
        <begin position="113"/>
        <end position="133"/>
    </location>
</feature>
<protein>
    <recommendedName>
        <fullName evidence="4">Anti-sigma factor</fullName>
    </recommendedName>
</protein>
<dbReference type="KEGG" id="slaa:EUU25_11105"/>
<dbReference type="RefSeq" id="WP_158900995.1">
    <property type="nucleotide sequence ID" value="NZ_CP035733.1"/>
</dbReference>
<name>A0A6I6L9A6_9SPHN</name>
<evidence type="ECO:0008006" key="4">
    <source>
        <dbReference type="Google" id="ProtNLM"/>
    </source>
</evidence>
<keyword evidence="1" id="KW-0472">Membrane</keyword>
<evidence type="ECO:0000313" key="2">
    <source>
        <dbReference type="EMBL" id="QGY81118.1"/>
    </source>
</evidence>
<proteinExistence type="predicted"/>
<gene>
    <name evidence="2" type="ORF">EUU25_11105</name>
</gene>
<reference evidence="3" key="1">
    <citation type="submission" date="2019-01" db="EMBL/GenBank/DDBJ databases">
        <title>Sphingorhabdus lacus sp.nov., isolated from an oligotrophic freshwater lake.</title>
        <authorList>
            <person name="Park M."/>
        </authorList>
    </citation>
    <scope>NUCLEOTIDE SEQUENCE [LARGE SCALE GENOMIC DNA]</scope>
    <source>
        <strain evidence="3">IMCC1753</strain>
    </source>
</reference>
<keyword evidence="1" id="KW-0812">Transmembrane</keyword>
<dbReference type="Proteomes" id="UP000428803">
    <property type="component" value="Chromosome"/>
</dbReference>
<evidence type="ECO:0000313" key="3">
    <source>
        <dbReference type="Proteomes" id="UP000428803"/>
    </source>
</evidence>
<keyword evidence="1" id="KW-1133">Transmembrane helix</keyword>
<dbReference type="OrthoDB" id="7502743at2"/>
<organism evidence="2 3">
    <name type="scientific">Sphingorhabdus lacus</name>
    <dbReference type="NCBI Taxonomy" id="392610"/>
    <lineage>
        <taxon>Bacteria</taxon>
        <taxon>Pseudomonadati</taxon>
        <taxon>Pseudomonadota</taxon>
        <taxon>Alphaproteobacteria</taxon>
        <taxon>Sphingomonadales</taxon>
        <taxon>Sphingomonadaceae</taxon>
        <taxon>Sphingorhabdus</taxon>
    </lineage>
</organism>
<keyword evidence="3" id="KW-1185">Reference proteome</keyword>
<evidence type="ECO:0000256" key="1">
    <source>
        <dbReference type="SAM" id="Phobius"/>
    </source>
</evidence>
<sequence>MSGAKDMDSEQDRVSAYLGGAMTPTEAAAFEREMEGDAQLAAIVERWQRNDALLKQAFTTPEADHVSGALLERLGLADVPADSADSNVIAIGAAKRSPGTAQNDNVASPQRRWAIAGSIAASVAVAIAVGSFWTSKPEGIGSEPLFQSALDGSASGTSVALNDQQKLTPILSFKAGDGRFCREFALEGQGSGEQGVACKSGNIWVIEALVKGGGALPSSSEIRTAAGQDAASLDATYGRLGAGDPLSRENEMDAISEGWVKN</sequence>
<dbReference type="EMBL" id="CP035733">
    <property type="protein sequence ID" value="QGY81118.1"/>
    <property type="molecule type" value="Genomic_DNA"/>
</dbReference>
<accession>A0A6I6L9A6</accession>